<feature type="transmembrane region" description="Helical" evidence="1">
    <location>
        <begin position="34"/>
        <end position="58"/>
    </location>
</feature>
<dbReference type="Proteomes" id="UP000050277">
    <property type="component" value="Unassembled WGS sequence"/>
</dbReference>
<dbReference type="InterPro" id="IPR025513">
    <property type="entry name" value="DUF4401"/>
</dbReference>
<feature type="transmembrane region" description="Helical" evidence="1">
    <location>
        <begin position="118"/>
        <end position="135"/>
    </location>
</feature>
<evidence type="ECO:0000259" key="2">
    <source>
        <dbReference type="Pfam" id="PF14351"/>
    </source>
</evidence>
<dbReference type="Pfam" id="PF14351">
    <property type="entry name" value="DUF4401"/>
    <property type="match status" value="1"/>
</dbReference>
<proteinExistence type="predicted"/>
<feature type="transmembrane region" description="Helical" evidence="1">
    <location>
        <begin position="199"/>
        <end position="220"/>
    </location>
</feature>
<keyword evidence="1" id="KW-1133">Transmembrane helix</keyword>
<dbReference type="STRING" id="70996.SE18_26620"/>
<keyword evidence="4" id="KW-1185">Reference proteome</keyword>
<feature type="transmembrane region" description="Helical" evidence="1">
    <location>
        <begin position="94"/>
        <end position="113"/>
    </location>
</feature>
<dbReference type="OrthoDB" id="674818at2"/>
<protein>
    <recommendedName>
        <fullName evidence="2">DUF4401 domain-containing protein</fullName>
    </recommendedName>
</protein>
<evidence type="ECO:0000313" key="3">
    <source>
        <dbReference type="EMBL" id="KPL79517.1"/>
    </source>
</evidence>
<organism evidence="3 4">
    <name type="scientific">Herpetosiphon geysericola</name>
    <dbReference type="NCBI Taxonomy" id="70996"/>
    <lineage>
        <taxon>Bacteria</taxon>
        <taxon>Bacillati</taxon>
        <taxon>Chloroflexota</taxon>
        <taxon>Chloroflexia</taxon>
        <taxon>Herpetosiphonales</taxon>
        <taxon>Herpetosiphonaceae</taxon>
        <taxon>Herpetosiphon</taxon>
    </lineage>
</organism>
<feature type="transmembrane region" description="Helical" evidence="1">
    <location>
        <begin position="232"/>
        <end position="251"/>
    </location>
</feature>
<evidence type="ECO:0000256" key="1">
    <source>
        <dbReference type="SAM" id="Phobius"/>
    </source>
</evidence>
<feature type="transmembrane region" description="Helical" evidence="1">
    <location>
        <begin position="263"/>
        <end position="291"/>
    </location>
</feature>
<feature type="transmembrane region" description="Helical" evidence="1">
    <location>
        <begin position="324"/>
        <end position="345"/>
    </location>
</feature>
<name>A0A0P6Y3J8_9CHLR</name>
<feature type="transmembrane region" description="Helical" evidence="1">
    <location>
        <begin position="169"/>
        <end position="187"/>
    </location>
</feature>
<dbReference type="AlphaFoldDB" id="A0A0P6Y3J8"/>
<sequence>MNTARYSIRQLFADLELEPPGFVPAAQPPSEYPWYMRIFAGIGAWLAALLFIGFLVITRIIINEVGALIVGLILCGVSAGLHHNKSSSTFVHQFALATSIAGQILAVIGWVVILDGSYIGSALGVIVLEIVLFAIQRDFIQRLIATLAIIAAIHVIVGDLSRWNENFNYIYLLLSCLIIMFSGFLWLEPKIHADELWPSAAPIGYGILLFMGASSIFTNVDWADLALRSNFFMLPALVGIICLGISIWMIINEFAYQLNPIELGSIGIGLLFIAFIGFNTPAIIIALLILVLSYWRGYWVMFGFGCLALLSALSLYYYNLNISLLYKSIILFASGLTLLVIRALIIKLNQKEAL</sequence>
<dbReference type="EMBL" id="LGKP01000046">
    <property type="protein sequence ID" value="KPL79517.1"/>
    <property type="molecule type" value="Genomic_DNA"/>
</dbReference>
<reference evidence="3 4" key="1">
    <citation type="submission" date="2015-07" db="EMBL/GenBank/DDBJ databases">
        <title>Whole genome sequence of Herpetosiphon geysericola DSM 7119.</title>
        <authorList>
            <person name="Hemp J."/>
            <person name="Ward L.M."/>
            <person name="Pace L.A."/>
            <person name="Fischer W.W."/>
        </authorList>
    </citation>
    <scope>NUCLEOTIDE SEQUENCE [LARGE SCALE GENOMIC DNA]</scope>
    <source>
        <strain evidence="3 4">DSM 7119</strain>
    </source>
</reference>
<comment type="caution">
    <text evidence="3">The sequence shown here is derived from an EMBL/GenBank/DDBJ whole genome shotgun (WGS) entry which is preliminary data.</text>
</comment>
<evidence type="ECO:0000313" key="4">
    <source>
        <dbReference type="Proteomes" id="UP000050277"/>
    </source>
</evidence>
<dbReference type="RefSeq" id="WP_054537501.1">
    <property type="nucleotide sequence ID" value="NZ_LGKP01000046.1"/>
</dbReference>
<keyword evidence="1" id="KW-0472">Membrane</keyword>
<feature type="transmembrane region" description="Helical" evidence="1">
    <location>
        <begin position="298"/>
        <end position="318"/>
    </location>
</feature>
<feature type="transmembrane region" description="Helical" evidence="1">
    <location>
        <begin position="141"/>
        <end position="157"/>
    </location>
</feature>
<keyword evidence="1" id="KW-0812">Transmembrane</keyword>
<gene>
    <name evidence="3" type="ORF">SE18_26620</name>
</gene>
<feature type="domain" description="DUF4401" evidence="2">
    <location>
        <begin position="33"/>
        <end position="345"/>
    </location>
</feature>
<feature type="transmembrane region" description="Helical" evidence="1">
    <location>
        <begin position="65"/>
        <end position="82"/>
    </location>
</feature>
<accession>A0A0P6Y3J8</accession>